<reference evidence="2" key="1">
    <citation type="submission" date="2016-10" db="EMBL/GenBank/DDBJ databases">
        <authorList>
            <person name="Varghese N."/>
            <person name="Submissions S."/>
        </authorList>
    </citation>
    <scope>NUCLEOTIDE SEQUENCE [LARGE SCALE GENOMIC DNA]</scope>
    <source>
        <strain evidence="2">LMG 24000</strain>
    </source>
</reference>
<evidence type="ECO:0000313" key="2">
    <source>
        <dbReference type="Proteomes" id="UP000198638"/>
    </source>
</evidence>
<proteinExistence type="predicted"/>
<gene>
    <name evidence="1" type="ORF">SAMN05192564_11188</name>
</gene>
<organism evidence="1 2">
    <name type="scientific">Paraburkholderia sartisoli</name>
    <dbReference type="NCBI Taxonomy" id="83784"/>
    <lineage>
        <taxon>Bacteria</taxon>
        <taxon>Pseudomonadati</taxon>
        <taxon>Pseudomonadota</taxon>
        <taxon>Betaproteobacteria</taxon>
        <taxon>Burkholderiales</taxon>
        <taxon>Burkholderiaceae</taxon>
        <taxon>Paraburkholderia</taxon>
    </lineage>
</organism>
<protein>
    <submittedName>
        <fullName evidence="1">Uncharacterized protein</fullName>
    </submittedName>
</protein>
<sequence length="41" mass="4732">MGCHSPLKMHLKRNELSKRLSFAYFSLEDAPKEVPLGDKEK</sequence>
<accession>A0A1H4HNI7</accession>
<dbReference type="AlphaFoldDB" id="A0A1H4HNI7"/>
<evidence type="ECO:0000313" key="1">
    <source>
        <dbReference type="EMBL" id="SEB23275.1"/>
    </source>
</evidence>
<dbReference type="Proteomes" id="UP000198638">
    <property type="component" value="Unassembled WGS sequence"/>
</dbReference>
<keyword evidence="2" id="KW-1185">Reference proteome</keyword>
<name>A0A1H4HNI7_9BURK</name>
<dbReference type="EMBL" id="FNRQ01000011">
    <property type="protein sequence ID" value="SEB23275.1"/>
    <property type="molecule type" value="Genomic_DNA"/>
</dbReference>